<dbReference type="InterPro" id="IPR036286">
    <property type="entry name" value="LexA/Signal_pep-like_sf"/>
</dbReference>
<keyword evidence="3 8" id="KW-0378">Hydrolase</keyword>
<sequence>MPPSIRPAPSRASSSALLSFLANGPTIRTTTSSHRLIFQRRKLSQTLPRRQQHDATVDETPPPPPPASGTSISVAGTGINYSSSPLSSPFSSSHDQHQNQHHQIPPPPPPSEVPRGFLSHLLHLIRSHPFTLSLSRRLLTLDSFLGSPYNRFISHPWRVLIATLKFLAFAHLFLEHVLSMAPASGPSMLPTFEVVGEWLVVSRFHKYGNSVKVGDLVVYQIPISTSGELGVKRIMGMPGDYVLVDTPMAGGGTVEGEVLGERPGGMGDDVMIQVPEGHCWVVGDNLTASRDSRTFGPVPLALIRGKVFAKIQSNGLPKLIRNPLERVELEEAII</sequence>
<organism evidence="11 12">
    <name type="scientific">Sordaria brevicollis</name>
    <dbReference type="NCBI Taxonomy" id="83679"/>
    <lineage>
        <taxon>Eukaryota</taxon>
        <taxon>Fungi</taxon>
        <taxon>Dikarya</taxon>
        <taxon>Ascomycota</taxon>
        <taxon>Pezizomycotina</taxon>
        <taxon>Sordariomycetes</taxon>
        <taxon>Sordariomycetidae</taxon>
        <taxon>Sordariales</taxon>
        <taxon>Sordariaceae</taxon>
        <taxon>Sordaria</taxon>
    </lineage>
</organism>
<feature type="compositionally biased region" description="Low complexity" evidence="9">
    <location>
        <begin position="82"/>
        <end position="93"/>
    </location>
</feature>
<evidence type="ECO:0000256" key="2">
    <source>
        <dbReference type="ARBA" id="ARBA00022792"/>
    </source>
</evidence>
<dbReference type="InterPro" id="IPR019757">
    <property type="entry name" value="Pept_S26A_signal_pept_1_Lys-AS"/>
</dbReference>
<dbReference type="SUPFAM" id="SSF51306">
    <property type="entry name" value="LexA/Signal peptidase"/>
    <property type="match status" value="1"/>
</dbReference>
<evidence type="ECO:0000256" key="3">
    <source>
        <dbReference type="ARBA" id="ARBA00022801"/>
    </source>
</evidence>
<name>A0AAE0PFJ0_SORBR</name>
<evidence type="ECO:0000256" key="7">
    <source>
        <dbReference type="PIRSR" id="PIRSR600223-1"/>
    </source>
</evidence>
<protein>
    <recommendedName>
        <fullName evidence="8">Mitochondrial inner membrane protease subunit</fullName>
        <ecNumber evidence="8">3.4.21.-</ecNumber>
    </recommendedName>
</protein>
<dbReference type="GO" id="GO:0006627">
    <property type="term" value="P:protein processing involved in protein targeting to mitochondrion"/>
    <property type="evidence" value="ECO:0007669"/>
    <property type="project" value="TreeGrafter"/>
</dbReference>
<dbReference type="GO" id="GO:0004252">
    <property type="term" value="F:serine-type endopeptidase activity"/>
    <property type="evidence" value="ECO:0007669"/>
    <property type="project" value="InterPro"/>
</dbReference>
<reference evidence="11" key="2">
    <citation type="submission" date="2023-07" db="EMBL/GenBank/DDBJ databases">
        <authorList>
            <consortium name="Lawrence Berkeley National Laboratory"/>
            <person name="Haridas S."/>
            <person name="Hensen N."/>
            <person name="Bonometti L."/>
            <person name="Westerberg I."/>
            <person name="Brannstrom I.O."/>
            <person name="Guillou S."/>
            <person name="Cros-Aarteil S."/>
            <person name="Calhoun S."/>
            <person name="Kuo A."/>
            <person name="Mondo S."/>
            <person name="Pangilinan J."/>
            <person name="Riley R."/>
            <person name="LaButti K."/>
            <person name="Andreopoulos B."/>
            <person name="Lipzen A."/>
            <person name="Chen C."/>
            <person name="Yanf M."/>
            <person name="Daum C."/>
            <person name="Ng V."/>
            <person name="Clum A."/>
            <person name="Steindorff A."/>
            <person name="Ohm R."/>
            <person name="Martin F."/>
            <person name="Silar P."/>
            <person name="Natvig D."/>
            <person name="Lalanne C."/>
            <person name="Gautier V."/>
            <person name="Ament-velasquez S.L."/>
            <person name="Kruys A."/>
            <person name="Hutchinson M.I."/>
            <person name="Powell A.J."/>
            <person name="Barry K."/>
            <person name="Miller A.N."/>
            <person name="Grigoriev I.V."/>
            <person name="Debuchy R."/>
            <person name="Gladieux P."/>
            <person name="Thoren M.H."/>
            <person name="Johannesson H."/>
        </authorList>
    </citation>
    <scope>NUCLEOTIDE SEQUENCE</scope>
    <source>
        <strain evidence="11">FGSC 1904</strain>
    </source>
</reference>
<keyword evidence="2 8" id="KW-0999">Mitochondrion inner membrane</keyword>
<dbReference type="EMBL" id="JAUTDP010000005">
    <property type="protein sequence ID" value="KAK3398981.1"/>
    <property type="molecule type" value="Genomic_DNA"/>
</dbReference>
<dbReference type="CDD" id="cd06530">
    <property type="entry name" value="S26_SPase_I"/>
    <property type="match status" value="1"/>
</dbReference>
<accession>A0AAE0PFJ0</accession>
<reference evidence="11" key="1">
    <citation type="journal article" date="2023" name="Mol. Phylogenet. Evol.">
        <title>Genome-scale phylogeny and comparative genomics of the fungal order Sordariales.</title>
        <authorList>
            <person name="Hensen N."/>
            <person name="Bonometti L."/>
            <person name="Westerberg I."/>
            <person name="Brannstrom I.O."/>
            <person name="Guillou S."/>
            <person name="Cros-Aarteil S."/>
            <person name="Calhoun S."/>
            <person name="Haridas S."/>
            <person name="Kuo A."/>
            <person name="Mondo S."/>
            <person name="Pangilinan J."/>
            <person name="Riley R."/>
            <person name="LaButti K."/>
            <person name="Andreopoulos B."/>
            <person name="Lipzen A."/>
            <person name="Chen C."/>
            <person name="Yan M."/>
            <person name="Daum C."/>
            <person name="Ng V."/>
            <person name="Clum A."/>
            <person name="Steindorff A."/>
            <person name="Ohm R.A."/>
            <person name="Martin F."/>
            <person name="Silar P."/>
            <person name="Natvig D.O."/>
            <person name="Lalanne C."/>
            <person name="Gautier V."/>
            <person name="Ament-Velasquez S.L."/>
            <person name="Kruys A."/>
            <person name="Hutchinson M.I."/>
            <person name="Powell A.J."/>
            <person name="Barry K."/>
            <person name="Miller A.N."/>
            <person name="Grigoriev I.V."/>
            <person name="Debuchy R."/>
            <person name="Gladieux P."/>
            <person name="Hiltunen Thoren M."/>
            <person name="Johannesson H."/>
        </authorList>
    </citation>
    <scope>NUCLEOTIDE SEQUENCE</scope>
    <source>
        <strain evidence="11">FGSC 1904</strain>
    </source>
</reference>
<evidence type="ECO:0000259" key="10">
    <source>
        <dbReference type="Pfam" id="PF10502"/>
    </source>
</evidence>
<evidence type="ECO:0000256" key="1">
    <source>
        <dbReference type="ARBA" id="ARBA00004273"/>
    </source>
</evidence>
<keyword evidence="8" id="KW-0645">Protease</keyword>
<dbReference type="PROSITE" id="PS00760">
    <property type="entry name" value="SPASE_I_2"/>
    <property type="match status" value="1"/>
</dbReference>
<feature type="domain" description="Peptidase S26" evidence="10">
    <location>
        <begin position="159"/>
        <end position="309"/>
    </location>
</feature>
<feature type="active site" evidence="7">
    <location>
        <position position="232"/>
    </location>
</feature>
<evidence type="ECO:0000313" key="12">
    <source>
        <dbReference type="Proteomes" id="UP001281003"/>
    </source>
</evidence>
<dbReference type="PANTHER" id="PTHR12383:SF16">
    <property type="entry name" value="MITOCHONDRIAL INNER MEMBRANE PROTEASE SUBUNIT 1"/>
    <property type="match status" value="1"/>
</dbReference>
<dbReference type="NCBIfam" id="TIGR02227">
    <property type="entry name" value="sigpep_I_bact"/>
    <property type="match status" value="1"/>
</dbReference>
<dbReference type="EC" id="3.4.21.-" evidence="8"/>
<comment type="caution">
    <text evidence="11">The sequence shown here is derived from an EMBL/GenBank/DDBJ whole genome shotgun (WGS) entry which is preliminary data.</text>
</comment>
<keyword evidence="4 8" id="KW-0496">Mitochondrion</keyword>
<dbReference type="FunFam" id="2.10.109.10:FF:000015">
    <property type="entry name" value="Mitochondrial inner membrane protease subunit 1"/>
    <property type="match status" value="1"/>
</dbReference>
<evidence type="ECO:0000256" key="9">
    <source>
        <dbReference type="SAM" id="MobiDB-lite"/>
    </source>
</evidence>
<comment type="similarity">
    <text evidence="6">Belongs to the peptidase S26 family. IMP1 subfamily.</text>
</comment>
<feature type="region of interest" description="Disordered" evidence="9">
    <location>
        <begin position="41"/>
        <end position="112"/>
    </location>
</feature>
<evidence type="ECO:0000256" key="8">
    <source>
        <dbReference type="RuleBase" id="RU362041"/>
    </source>
</evidence>
<evidence type="ECO:0000313" key="11">
    <source>
        <dbReference type="EMBL" id="KAK3398981.1"/>
    </source>
</evidence>
<dbReference type="InterPro" id="IPR019533">
    <property type="entry name" value="Peptidase_S26"/>
</dbReference>
<dbReference type="PRINTS" id="PR00727">
    <property type="entry name" value="LEADERPTASE"/>
</dbReference>
<evidence type="ECO:0000256" key="6">
    <source>
        <dbReference type="ARBA" id="ARBA00038445"/>
    </source>
</evidence>
<feature type="active site" evidence="7">
    <location>
        <position position="187"/>
    </location>
</feature>
<dbReference type="Gene3D" id="2.10.109.10">
    <property type="entry name" value="Umud Fragment, subunit A"/>
    <property type="match status" value="1"/>
</dbReference>
<evidence type="ECO:0000256" key="5">
    <source>
        <dbReference type="ARBA" id="ARBA00023136"/>
    </source>
</evidence>
<dbReference type="AlphaFoldDB" id="A0AAE0PFJ0"/>
<dbReference type="PANTHER" id="PTHR12383">
    <property type="entry name" value="PROTEASE FAMILY S26 MITOCHONDRIAL INNER MEMBRANE PROTEASE-RELATED"/>
    <property type="match status" value="1"/>
</dbReference>
<keyword evidence="5" id="KW-0472">Membrane</keyword>
<dbReference type="Pfam" id="PF10502">
    <property type="entry name" value="Peptidase_S26"/>
    <property type="match status" value="1"/>
</dbReference>
<gene>
    <name evidence="11" type="ORF">B0T20DRAFT_187009</name>
</gene>
<proteinExistence type="inferred from homology"/>
<dbReference type="Proteomes" id="UP001281003">
    <property type="component" value="Unassembled WGS sequence"/>
</dbReference>
<dbReference type="InterPro" id="IPR000223">
    <property type="entry name" value="Pept_S26A_signal_pept_1"/>
</dbReference>
<keyword evidence="12" id="KW-1185">Reference proteome</keyword>
<dbReference type="GO" id="GO:0042720">
    <property type="term" value="C:mitochondrial inner membrane peptidase complex"/>
    <property type="evidence" value="ECO:0007669"/>
    <property type="project" value="TreeGrafter"/>
</dbReference>
<evidence type="ECO:0000256" key="4">
    <source>
        <dbReference type="ARBA" id="ARBA00023128"/>
    </source>
</evidence>
<dbReference type="InterPro" id="IPR052064">
    <property type="entry name" value="Mito_IMP1_subunit"/>
</dbReference>
<comment type="subcellular location">
    <subcellularLocation>
        <location evidence="1 8">Mitochondrion inner membrane</location>
    </subcellularLocation>
</comment>
<dbReference type="GO" id="GO:0006465">
    <property type="term" value="P:signal peptide processing"/>
    <property type="evidence" value="ECO:0007669"/>
    <property type="project" value="InterPro"/>
</dbReference>